<keyword evidence="3" id="KW-1185">Reference proteome</keyword>
<dbReference type="AlphaFoldDB" id="A0AA38SUV0"/>
<sequence>MKNNIGKASKGNPNNGGINSNSNRSLAPVNNNNNSKMKKNRNRLQAFANAKTKTDGYNPALISRKIGSSSSSSSESTAQSRPTERLYTQAEVDAIMASERSRLQKKLRAIEKNKQAAIYEALLRAGITVTLPWPSQSRDEEPRDDDKDD</sequence>
<feature type="compositionally biased region" description="Basic and acidic residues" evidence="1">
    <location>
        <begin position="137"/>
        <end position="149"/>
    </location>
</feature>
<comment type="caution">
    <text evidence="2">The sequence shown here is derived from an EMBL/GenBank/DDBJ whole genome shotgun (WGS) entry which is preliminary data.</text>
</comment>
<feature type="region of interest" description="Disordered" evidence="1">
    <location>
        <begin position="1"/>
        <end position="86"/>
    </location>
</feature>
<accession>A0AA38SUV0</accession>
<feature type="region of interest" description="Disordered" evidence="1">
    <location>
        <begin position="130"/>
        <end position="149"/>
    </location>
</feature>
<gene>
    <name evidence="2" type="ORF">OSB04_022838</name>
</gene>
<protein>
    <submittedName>
        <fullName evidence="2">Uncharacterized protein</fullName>
    </submittedName>
</protein>
<reference evidence="2" key="1">
    <citation type="submission" date="2023-03" db="EMBL/GenBank/DDBJ databases">
        <title>Chromosome-scale reference genome and RAD-based genetic map of yellow starthistle (Centaurea solstitialis) reveal putative structural variation and QTLs associated with invader traits.</title>
        <authorList>
            <person name="Reatini B."/>
            <person name="Cang F.A."/>
            <person name="Jiang Q."/>
            <person name="Mckibben M.T.W."/>
            <person name="Barker M.S."/>
            <person name="Rieseberg L.H."/>
            <person name="Dlugosch K.M."/>
        </authorList>
    </citation>
    <scope>NUCLEOTIDE SEQUENCE</scope>
    <source>
        <strain evidence="2">CAN-66</strain>
        <tissue evidence="2">Leaf</tissue>
    </source>
</reference>
<feature type="compositionally biased region" description="Low complexity" evidence="1">
    <location>
        <begin position="9"/>
        <end position="23"/>
    </location>
</feature>
<name>A0AA38SUV0_9ASTR</name>
<dbReference type="Proteomes" id="UP001172457">
    <property type="component" value="Chromosome 6"/>
</dbReference>
<proteinExistence type="predicted"/>
<dbReference type="EMBL" id="JARYMX010000006">
    <property type="protein sequence ID" value="KAJ9543131.1"/>
    <property type="molecule type" value="Genomic_DNA"/>
</dbReference>
<evidence type="ECO:0000313" key="3">
    <source>
        <dbReference type="Proteomes" id="UP001172457"/>
    </source>
</evidence>
<organism evidence="2 3">
    <name type="scientific">Centaurea solstitialis</name>
    <name type="common">yellow star-thistle</name>
    <dbReference type="NCBI Taxonomy" id="347529"/>
    <lineage>
        <taxon>Eukaryota</taxon>
        <taxon>Viridiplantae</taxon>
        <taxon>Streptophyta</taxon>
        <taxon>Embryophyta</taxon>
        <taxon>Tracheophyta</taxon>
        <taxon>Spermatophyta</taxon>
        <taxon>Magnoliopsida</taxon>
        <taxon>eudicotyledons</taxon>
        <taxon>Gunneridae</taxon>
        <taxon>Pentapetalae</taxon>
        <taxon>asterids</taxon>
        <taxon>campanulids</taxon>
        <taxon>Asterales</taxon>
        <taxon>Asteraceae</taxon>
        <taxon>Carduoideae</taxon>
        <taxon>Cardueae</taxon>
        <taxon>Centaureinae</taxon>
        <taxon>Centaurea</taxon>
    </lineage>
</organism>
<evidence type="ECO:0000256" key="1">
    <source>
        <dbReference type="SAM" id="MobiDB-lite"/>
    </source>
</evidence>
<evidence type="ECO:0000313" key="2">
    <source>
        <dbReference type="EMBL" id="KAJ9543131.1"/>
    </source>
</evidence>